<dbReference type="Proteomes" id="UP000323426">
    <property type="component" value="Unassembled WGS sequence"/>
</dbReference>
<proteinExistence type="inferred from homology"/>
<comment type="similarity">
    <text evidence="1 4">Belongs to the glycosyl hydrolase 26 family.</text>
</comment>
<dbReference type="EMBL" id="VWSF01000007">
    <property type="protein sequence ID" value="KAA5546431.1"/>
    <property type="molecule type" value="Genomic_DNA"/>
</dbReference>
<accession>A0A5M6DG23</accession>
<dbReference type="Gene3D" id="3.20.20.80">
    <property type="entry name" value="Glycosidases"/>
    <property type="match status" value="1"/>
</dbReference>
<dbReference type="GO" id="GO:0016985">
    <property type="term" value="F:mannan endo-1,4-beta-mannosidase activity"/>
    <property type="evidence" value="ECO:0007669"/>
    <property type="project" value="InterPro"/>
</dbReference>
<evidence type="ECO:0000256" key="3">
    <source>
        <dbReference type="ARBA" id="ARBA00023295"/>
    </source>
</evidence>
<evidence type="ECO:0000313" key="7">
    <source>
        <dbReference type="Proteomes" id="UP000323426"/>
    </source>
</evidence>
<dbReference type="RefSeq" id="WP_150088478.1">
    <property type="nucleotide sequence ID" value="NZ_VWSF01000007.1"/>
</dbReference>
<reference evidence="6 7" key="1">
    <citation type="submission" date="2019-09" db="EMBL/GenBank/DDBJ databases">
        <title>Genome sequence and assembly of Adhaeribacter sp.</title>
        <authorList>
            <person name="Chhetri G."/>
        </authorList>
    </citation>
    <scope>NUCLEOTIDE SEQUENCE [LARGE SCALE GENOMIC DNA]</scope>
    <source>
        <strain evidence="6 7">DK36</strain>
    </source>
</reference>
<dbReference type="PANTHER" id="PTHR40079">
    <property type="entry name" value="MANNAN ENDO-1,4-BETA-MANNOSIDASE E-RELATED"/>
    <property type="match status" value="1"/>
</dbReference>
<gene>
    <name evidence="6" type="ORF">F0145_11100</name>
</gene>
<comment type="caution">
    <text evidence="6">The sequence shown here is derived from an EMBL/GenBank/DDBJ whole genome shotgun (WGS) entry which is preliminary data.</text>
</comment>
<dbReference type="PANTHER" id="PTHR40079:SF4">
    <property type="entry name" value="GH26 DOMAIN-CONTAINING PROTEIN-RELATED"/>
    <property type="match status" value="1"/>
</dbReference>
<evidence type="ECO:0000256" key="2">
    <source>
        <dbReference type="ARBA" id="ARBA00022801"/>
    </source>
</evidence>
<dbReference type="InterPro" id="IPR017853">
    <property type="entry name" value="GH"/>
</dbReference>
<keyword evidence="3 4" id="KW-0326">Glycosidase</keyword>
<evidence type="ECO:0000256" key="1">
    <source>
        <dbReference type="ARBA" id="ARBA00007754"/>
    </source>
</evidence>
<dbReference type="InterPro" id="IPR000805">
    <property type="entry name" value="Glyco_hydro_26"/>
</dbReference>
<keyword evidence="2 4" id="KW-0378">Hydrolase</keyword>
<dbReference type="PROSITE" id="PS51764">
    <property type="entry name" value="GH26"/>
    <property type="match status" value="1"/>
</dbReference>
<sequence length="363" mass="41423">MIYIPVYNGSHLSYSTGFKELLFILLILSQISCTKKLSPPSSVNTLSKAEPVNSKATKEARALLQYIYSISGKSTLSGQHNYIGQLSRYSDEVNSITGKYPAIWGSDFGFAGASHDPDNIAYRQKLVEEAKKHYAAGSIITLMWHSCRPQDPEPCGWKESVQADLTAQEWEDLVTPGTAMHTAWVQKVDVIASYLKQLQAADIPVIWRPYHEMNGGWFWWGQKPGERGYPALYRMLYNRLVKHHALNNLLWVWNTDRPRAGIEQYYPGPAYVDILAADIYENDYNQEYYNRFVQLANGKPIALGEVGELPTPQLLQQQPQWSWFMVWSGFLLRKKTPDDIKAVYDLPTVINRNNLPEELGKKE</sequence>
<evidence type="ECO:0000256" key="4">
    <source>
        <dbReference type="PROSITE-ProRule" id="PRU01100"/>
    </source>
</evidence>
<organism evidence="6 7">
    <name type="scientific">Adhaeribacter rhizoryzae</name>
    <dbReference type="NCBI Taxonomy" id="2607907"/>
    <lineage>
        <taxon>Bacteria</taxon>
        <taxon>Pseudomonadati</taxon>
        <taxon>Bacteroidota</taxon>
        <taxon>Cytophagia</taxon>
        <taxon>Cytophagales</taxon>
        <taxon>Hymenobacteraceae</taxon>
        <taxon>Adhaeribacter</taxon>
    </lineage>
</organism>
<protein>
    <submittedName>
        <fullName evidence="6">Glycosyl hydrolase family 26</fullName>
    </submittedName>
</protein>
<dbReference type="Pfam" id="PF02156">
    <property type="entry name" value="Glyco_hydro_26"/>
    <property type="match status" value="1"/>
</dbReference>
<feature type="active site" description="Proton donor" evidence="4">
    <location>
        <position position="212"/>
    </location>
</feature>
<feature type="active site" description="Nucleophile" evidence="4">
    <location>
        <position position="305"/>
    </location>
</feature>
<feature type="domain" description="GH26" evidence="5">
    <location>
        <begin position="58"/>
        <end position="353"/>
    </location>
</feature>
<evidence type="ECO:0000313" key="6">
    <source>
        <dbReference type="EMBL" id="KAA5546431.1"/>
    </source>
</evidence>
<evidence type="ECO:0000259" key="5">
    <source>
        <dbReference type="PROSITE" id="PS51764"/>
    </source>
</evidence>
<keyword evidence="7" id="KW-1185">Reference proteome</keyword>
<dbReference type="SUPFAM" id="SSF51445">
    <property type="entry name" value="(Trans)glycosidases"/>
    <property type="match status" value="1"/>
</dbReference>
<dbReference type="PRINTS" id="PR00739">
    <property type="entry name" value="GLHYDRLASE26"/>
</dbReference>
<dbReference type="AlphaFoldDB" id="A0A5M6DG23"/>
<dbReference type="GO" id="GO:0006080">
    <property type="term" value="P:substituted mannan metabolic process"/>
    <property type="evidence" value="ECO:0007669"/>
    <property type="project" value="InterPro"/>
</dbReference>
<name>A0A5M6DG23_9BACT</name>
<dbReference type="InterPro" id="IPR022790">
    <property type="entry name" value="GH26_dom"/>
</dbReference>